<reference evidence="6" key="1">
    <citation type="submission" date="2007-06" db="EMBL/GenBank/DDBJ databases">
        <title>Complete sequence of Methanococcus aeolicus Nankai-3.</title>
        <authorList>
            <consortium name="US DOE Joint Genome Institute"/>
            <person name="Copeland A."/>
            <person name="Lucas S."/>
            <person name="Lapidus A."/>
            <person name="Barry K."/>
            <person name="Glavina del Rio T."/>
            <person name="Dalin E."/>
            <person name="Tice H."/>
            <person name="Pitluck S."/>
            <person name="Chain P."/>
            <person name="Malfatti S."/>
            <person name="Shin M."/>
            <person name="Vergez L."/>
            <person name="Schmutz J."/>
            <person name="Larimer F."/>
            <person name="Land M."/>
            <person name="Hauser L."/>
            <person name="Kyrpides N."/>
            <person name="Lykidis A."/>
            <person name="Sieprawska-Lupa M."/>
            <person name="Whitman W.B."/>
            <person name="Richardson P."/>
        </authorList>
    </citation>
    <scope>NUCLEOTIDE SEQUENCE [LARGE SCALE GENOMIC DNA]</scope>
    <source>
        <strain evidence="6">Nankai-3</strain>
    </source>
</reference>
<dbReference type="InterPro" id="IPR002187">
    <property type="entry name" value="N-reg_PII"/>
</dbReference>
<dbReference type="GO" id="GO:0005829">
    <property type="term" value="C:cytosol"/>
    <property type="evidence" value="ECO:0007669"/>
    <property type="project" value="TreeGrafter"/>
</dbReference>
<dbReference type="InterPro" id="IPR015867">
    <property type="entry name" value="N-reg_PII/ATP_PRibTrfase_C"/>
</dbReference>
<evidence type="ECO:0000256" key="1">
    <source>
        <dbReference type="ARBA" id="ARBA00002440"/>
    </source>
</evidence>
<comment type="similarity">
    <text evidence="5">Belongs to the P(II) protein family.</text>
</comment>
<sequence length="106" mass="11567">MKLIKAIVRPEKVDDVVDALENAGYPAFTKLNTVGRGKQGGLQVGEIYYDELPKTLLLLAVGDDEVDEVVGLIKSSALTGNFGDGKIFIQPLEELYTIRTGEKQTK</sequence>
<dbReference type="GO" id="GO:0006808">
    <property type="term" value="P:regulation of nitrogen utilization"/>
    <property type="evidence" value="ECO:0007669"/>
    <property type="project" value="InterPro"/>
</dbReference>
<evidence type="ECO:0000256" key="3">
    <source>
        <dbReference type="ARBA" id="ARBA00023163"/>
    </source>
</evidence>
<dbReference type="OrthoDB" id="10960at2157"/>
<dbReference type="PRINTS" id="PR00340">
    <property type="entry name" value="PIIGLNB"/>
</dbReference>
<dbReference type="HOGENOM" id="CLU_082268_0_1_2"/>
<dbReference type="InterPro" id="IPR011322">
    <property type="entry name" value="N-reg_PII-like_a/b"/>
</dbReference>
<organism evidence="6 7">
    <name type="scientific">Methanococcus aeolicus (strain ATCC BAA-1280 / DSM 17508 / OCM 812 / Nankai-3)</name>
    <dbReference type="NCBI Taxonomy" id="419665"/>
    <lineage>
        <taxon>Archaea</taxon>
        <taxon>Methanobacteriati</taxon>
        <taxon>Methanobacteriota</taxon>
        <taxon>Methanomada group</taxon>
        <taxon>Methanococci</taxon>
        <taxon>Methanococcales</taxon>
        <taxon>Methanococcaceae</taxon>
        <taxon>Methanococcus</taxon>
    </lineage>
</organism>
<dbReference type="RefSeq" id="WP_011974141.1">
    <property type="nucleotide sequence ID" value="NC_009635.1"/>
</dbReference>
<dbReference type="eggNOG" id="arCOG02306">
    <property type="taxonomic scope" value="Archaea"/>
</dbReference>
<evidence type="ECO:0000256" key="5">
    <source>
        <dbReference type="RuleBase" id="RU003936"/>
    </source>
</evidence>
<dbReference type="STRING" id="419665.Maeo_1433"/>
<accession>A6UWY7</accession>
<evidence type="ECO:0000256" key="2">
    <source>
        <dbReference type="ARBA" id="ARBA00023015"/>
    </source>
</evidence>
<dbReference type="PROSITE" id="PS00638">
    <property type="entry name" value="PII_GLNB_CTER"/>
    <property type="match status" value="1"/>
</dbReference>
<evidence type="ECO:0000256" key="4">
    <source>
        <dbReference type="ARBA" id="ARBA00023231"/>
    </source>
</evidence>
<dbReference type="SMART" id="SM00938">
    <property type="entry name" value="P-II"/>
    <property type="match status" value="1"/>
</dbReference>
<dbReference type="SUPFAM" id="SSF54913">
    <property type="entry name" value="GlnB-like"/>
    <property type="match status" value="1"/>
</dbReference>
<dbReference type="Pfam" id="PF00543">
    <property type="entry name" value="P-II"/>
    <property type="match status" value="1"/>
</dbReference>
<dbReference type="PANTHER" id="PTHR30115:SF13">
    <property type="entry name" value="PII-LIKE PROTEIN GLNBI"/>
    <property type="match status" value="1"/>
</dbReference>
<dbReference type="AlphaFoldDB" id="A6UWY7"/>
<gene>
    <name evidence="6" type="ordered locus">Maeo_1433</name>
</gene>
<comment type="function">
    <text evidence="1">Could be involved in the regulation of nitrogen fixation.</text>
</comment>
<dbReference type="GeneID" id="5326772"/>
<dbReference type="Gene3D" id="3.30.70.120">
    <property type="match status" value="1"/>
</dbReference>
<evidence type="ECO:0000313" key="7">
    <source>
        <dbReference type="Proteomes" id="UP000001106"/>
    </source>
</evidence>
<dbReference type="InterPro" id="IPR017918">
    <property type="entry name" value="N-reg_PII_CS"/>
</dbReference>
<keyword evidence="4" id="KW-0535">Nitrogen fixation</keyword>
<keyword evidence="7" id="KW-1185">Reference proteome</keyword>
<dbReference type="KEGG" id="mae:Maeo_1433"/>
<dbReference type="PANTHER" id="PTHR30115">
    <property type="entry name" value="NITROGEN REGULATORY PROTEIN P-II"/>
    <property type="match status" value="1"/>
</dbReference>
<protein>
    <submittedName>
        <fullName evidence="6">Nitrogen regulatory protein P-II</fullName>
    </submittedName>
</protein>
<name>A6UWY7_META3</name>
<dbReference type="Proteomes" id="UP000001106">
    <property type="component" value="Chromosome"/>
</dbReference>
<dbReference type="GO" id="GO:0005524">
    <property type="term" value="F:ATP binding"/>
    <property type="evidence" value="ECO:0007669"/>
    <property type="project" value="TreeGrafter"/>
</dbReference>
<dbReference type="GO" id="GO:0030234">
    <property type="term" value="F:enzyme regulator activity"/>
    <property type="evidence" value="ECO:0007669"/>
    <property type="project" value="InterPro"/>
</dbReference>
<dbReference type="EMBL" id="CP000743">
    <property type="protein sequence ID" value="ABR57009.1"/>
    <property type="molecule type" value="Genomic_DNA"/>
</dbReference>
<keyword evidence="2" id="KW-0805">Transcription regulation</keyword>
<keyword evidence="3" id="KW-0804">Transcription</keyword>
<evidence type="ECO:0000313" key="6">
    <source>
        <dbReference type="EMBL" id="ABR57009.1"/>
    </source>
</evidence>
<dbReference type="PROSITE" id="PS51343">
    <property type="entry name" value="PII_GLNB_DOM"/>
    <property type="match status" value="1"/>
</dbReference>
<proteinExistence type="inferred from homology"/>